<feature type="transmembrane region" description="Helical" evidence="6">
    <location>
        <begin position="397"/>
        <end position="419"/>
    </location>
</feature>
<dbReference type="Pfam" id="PF07690">
    <property type="entry name" value="MFS_1"/>
    <property type="match status" value="1"/>
</dbReference>
<dbReference type="Gene3D" id="1.20.1250.20">
    <property type="entry name" value="MFS general substrate transporter like domains"/>
    <property type="match status" value="1"/>
</dbReference>
<evidence type="ECO:0000313" key="8">
    <source>
        <dbReference type="EMBL" id="KAG2216730.1"/>
    </source>
</evidence>
<feature type="compositionally biased region" description="Basic and acidic residues" evidence="5">
    <location>
        <begin position="162"/>
        <end position="180"/>
    </location>
</feature>
<feature type="transmembrane region" description="Helical" evidence="6">
    <location>
        <begin position="368"/>
        <end position="385"/>
    </location>
</feature>
<keyword evidence="3 6" id="KW-1133">Transmembrane helix</keyword>
<evidence type="ECO:0000259" key="7">
    <source>
        <dbReference type="PROSITE" id="PS50850"/>
    </source>
</evidence>
<evidence type="ECO:0000256" key="2">
    <source>
        <dbReference type="ARBA" id="ARBA00022692"/>
    </source>
</evidence>
<dbReference type="PANTHER" id="PTHR23502">
    <property type="entry name" value="MAJOR FACILITATOR SUPERFAMILY"/>
    <property type="match status" value="1"/>
</dbReference>
<evidence type="ECO:0000256" key="1">
    <source>
        <dbReference type="ARBA" id="ARBA00004141"/>
    </source>
</evidence>
<gene>
    <name evidence="8" type="ORF">INT45_007629</name>
</gene>
<feature type="region of interest" description="Disordered" evidence="5">
    <location>
        <begin position="162"/>
        <end position="197"/>
    </location>
</feature>
<dbReference type="SUPFAM" id="SSF103473">
    <property type="entry name" value="MFS general substrate transporter"/>
    <property type="match status" value="1"/>
</dbReference>
<feature type="transmembrane region" description="Helical" evidence="6">
    <location>
        <begin position="256"/>
        <end position="276"/>
    </location>
</feature>
<dbReference type="AlphaFoldDB" id="A0A8H7RTZ8"/>
<proteinExistence type="predicted"/>
<evidence type="ECO:0000256" key="6">
    <source>
        <dbReference type="SAM" id="Phobius"/>
    </source>
</evidence>
<feature type="transmembrane region" description="Helical" evidence="6">
    <location>
        <begin position="79"/>
        <end position="99"/>
    </location>
</feature>
<dbReference type="InterPro" id="IPR020846">
    <property type="entry name" value="MFS_dom"/>
</dbReference>
<feature type="transmembrane region" description="Helical" evidence="6">
    <location>
        <begin position="111"/>
        <end position="131"/>
    </location>
</feature>
<keyword evidence="9" id="KW-1185">Reference proteome</keyword>
<evidence type="ECO:0000256" key="4">
    <source>
        <dbReference type="ARBA" id="ARBA00023136"/>
    </source>
</evidence>
<feature type="domain" description="Major facilitator superfamily (MFS) profile" evidence="7">
    <location>
        <begin position="1"/>
        <end position="422"/>
    </location>
</feature>
<dbReference type="OrthoDB" id="440553at2759"/>
<evidence type="ECO:0000256" key="5">
    <source>
        <dbReference type="SAM" id="MobiDB-lite"/>
    </source>
</evidence>
<dbReference type="EMBL" id="JAEPRB010000366">
    <property type="protein sequence ID" value="KAG2216730.1"/>
    <property type="molecule type" value="Genomic_DNA"/>
</dbReference>
<dbReference type="InterPro" id="IPR036259">
    <property type="entry name" value="MFS_trans_sf"/>
</dbReference>
<dbReference type="Proteomes" id="UP000646827">
    <property type="component" value="Unassembled WGS sequence"/>
</dbReference>
<dbReference type="InterPro" id="IPR011701">
    <property type="entry name" value="MFS"/>
</dbReference>
<protein>
    <recommendedName>
        <fullName evidence="7">Major facilitator superfamily (MFS) profile domain-containing protein</fullName>
    </recommendedName>
</protein>
<feature type="transmembrane region" description="Helical" evidence="6">
    <location>
        <begin position="326"/>
        <end position="356"/>
    </location>
</feature>
<dbReference type="PANTHER" id="PTHR23502:SF5">
    <property type="entry name" value="QUINIDINE RESISTANCE PROTEIN 3"/>
    <property type="match status" value="1"/>
</dbReference>
<dbReference type="GO" id="GO:0005886">
    <property type="term" value="C:plasma membrane"/>
    <property type="evidence" value="ECO:0007669"/>
    <property type="project" value="TreeGrafter"/>
</dbReference>
<accession>A0A8H7RTZ8</accession>
<feature type="transmembrane region" description="Helical" evidence="6">
    <location>
        <begin position="297"/>
        <end position="320"/>
    </location>
</feature>
<evidence type="ECO:0000313" key="9">
    <source>
        <dbReference type="Proteomes" id="UP000646827"/>
    </source>
</evidence>
<sequence>MYPAVVDIQAGLDTTDTAINASLSIFIFVTACFPLLWAILAERYGSRPIYLISFFVCIVANICCASSVNIAMFITFQGISAIGSSSITAVGGGTIANIFEPHQRGRAFASYNAGVLLGPTVSPIIGGYLNQGFGWRVIFWFLSIVALFIWLSILLILPETKRPPSAESKKTNVQEEYKSAEEEEISSSKVTANSNQEKERSNLNGLLGPLQFFRFPNVTLGTIFVGILFFTCYIINTNLSRIYTYQYGLDSGTVGLCYIPLATGGVLGGLIGGKCSDTAYKKQMKKVKNKGEIQAEMRLVTPIFYASIILSLASFITFGWCIQANVHYAAGLVCVFFSMYHIGFSLVIPVVIVMAYFMDCFSRQCSSVLACNNLIRFIMGGIGSLTASDIQRAFGPAILYAVCGGIIVLVSGNIIIIRINRKKWNMKRKEAGF</sequence>
<comment type="caution">
    <text evidence="8">The sequence shown here is derived from an EMBL/GenBank/DDBJ whole genome shotgun (WGS) entry which is preliminary data.</text>
</comment>
<dbReference type="GO" id="GO:0022857">
    <property type="term" value="F:transmembrane transporter activity"/>
    <property type="evidence" value="ECO:0007669"/>
    <property type="project" value="InterPro"/>
</dbReference>
<keyword evidence="4 6" id="KW-0472">Membrane</keyword>
<feature type="transmembrane region" description="Helical" evidence="6">
    <location>
        <begin position="21"/>
        <end position="40"/>
    </location>
</feature>
<feature type="transmembrane region" description="Helical" evidence="6">
    <location>
        <begin position="218"/>
        <end position="236"/>
    </location>
</feature>
<dbReference type="PROSITE" id="PS50850">
    <property type="entry name" value="MFS"/>
    <property type="match status" value="1"/>
</dbReference>
<feature type="transmembrane region" description="Helical" evidence="6">
    <location>
        <begin position="49"/>
        <end position="73"/>
    </location>
</feature>
<organism evidence="8 9">
    <name type="scientific">Circinella minor</name>
    <dbReference type="NCBI Taxonomy" id="1195481"/>
    <lineage>
        <taxon>Eukaryota</taxon>
        <taxon>Fungi</taxon>
        <taxon>Fungi incertae sedis</taxon>
        <taxon>Mucoromycota</taxon>
        <taxon>Mucoromycotina</taxon>
        <taxon>Mucoromycetes</taxon>
        <taxon>Mucorales</taxon>
        <taxon>Lichtheimiaceae</taxon>
        <taxon>Circinella</taxon>
    </lineage>
</organism>
<comment type="subcellular location">
    <subcellularLocation>
        <location evidence="1">Membrane</location>
        <topology evidence="1">Multi-pass membrane protein</topology>
    </subcellularLocation>
</comment>
<reference evidence="8 9" key="1">
    <citation type="submission" date="2020-12" db="EMBL/GenBank/DDBJ databases">
        <title>Metabolic potential, ecology and presence of endohyphal bacteria is reflected in genomic diversity of Mucoromycotina.</title>
        <authorList>
            <person name="Muszewska A."/>
            <person name="Okrasinska A."/>
            <person name="Steczkiewicz K."/>
            <person name="Drgas O."/>
            <person name="Orlowska M."/>
            <person name="Perlinska-Lenart U."/>
            <person name="Aleksandrzak-Piekarczyk T."/>
            <person name="Szatraj K."/>
            <person name="Zielenkiewicz U."/>
            <person name="Pilsyk S."/>
            <person name="Malc E."/>
            <person name="Mieczkowski P."/>
            <person name="Kruszewska J.S."/>
            <person name="Biernat P."/>
            <person name="Pawlowska J."/>
        </authorList>
    </citation>
    <scope>NUCLEOTIDE SEQUENCE [LARGE SCALE GENOMIC DNA]</scope>
    <source>
        <strain evidence="8 9">CBS 142.35</strain>
    </source>
</reference>
<keyword evidence="2 6" id="KW-0812">Transmembrane</keyword>
<feature type="transmembrane region" description="Helical" evidence="6">
    <location>
        <begin position="137"/>
        <end position="157"/>
    </location>
</feature>
<name>A0A8H7RTZ8_9FUNG</name>
<evidence type="ECO:0000256" key="3">
    <source>
        <dbReference type="ARBA" id="ARBA00022989"/>
    </source>
</evidence>